<dbReference type="GO" id="GO:0005198">
    <property type="term" value="F:structural molecule activity"/>
    <property type="evidence" value="ECO:0007669"/>
    <property type="project" value="InterPro"/>
</dbReference>
<dbReference type="GO" id="GO:0009288">
    <property type="term" value="C:bacterial-type flagellum"/>
    <property type="evidence" value="ECO:0007669"/>
    <property type="project" value="InterPro"/>
</dbReference>
<dbReference type="Gene3D" id="1.20.1330.10">
    <property type="entry name" value="f41 fragment of flagellin, N-terminal domain"/>
    <property type="match status" value="1"/>
</dbReference>
<proteinExistence type="predicted"/>
<dbReference type="EMBL" id="BARV01028509">
    <property type="protein sequence ID" value="GAI34487.1"/>
    <property type="molecule type" value="Genomic_DNA"/>
</dbReference>
<accession>X1MS69</accession>
<organism evidence="3">
    <name type="scientific">marine sediment metagenome</name>
    <dbReference type="NCBI Taxonomy" id="412755"/>
    <lineage>
        <taxon>unclassified sequences</taxon>
        <taxon>metagenomes</taxon>
        <taxon>ecological metagenomes</taxon>
    </lineage>
</organism>
<dbReference type="PRINTS" id="PR00207">
    <property type="entry name" value="FLAGELLIN"/>
</dbReference>
<feature type="domain" description="Flagellin N-terminal" evidence="2">
    <location>
        <begin position="31"/>
        <end position="128"/>
    </location>
</feature>
<dbReference type="InterPro" id="IPR001492">
    <property type="entry name" value="Flagellin"/>
</dbReference>
<sequence>MELGNLTKVAYGVHVITGAYTKTNTEPNAAAADDAAASVIQYLLHGKISEGQENERYVSEAISMAQKFADAALEINKKLQTMQELAEKAVRTGSNKQKEKLQEEFEQLAGEINDIASNTEYNGNKLISSDGKTISISIGNGSSIDVVSKDLSVDIDGLDLTTDAEGALAAIQSSASKSSYYSGYLEDQVSHLKSMADLIEFEIPNDMGIEADEDLLDMDFAKEVAG</sequence>
<comment type="caution">
    <text evidence="3">The sequence shown here is derived from an EMBL/GenBank/DDBJ whole genome shotgun (WGS) entry which is preliminary data.</text>
</comment>
<gene>
    <name evidence="3" type="ORF">S06H3_45616</name>
</gene>
<dbReference type="Pfam" id="PF00669">
    <property type="entry name" value="Flagellin_N"/>
    <property type="match status" value="1"/>
</dbReference>
<reference evidence="3" key="1">
    <citation type="journal article" date="2014" name="Front. Microbiol.">
        <title>High frequency of phylogenetically diverse reductive dehalogenase-homologous genes in deep subseafloor sedimentary metagenomes.</title>
        <authorList>
            <person name="Kawai M."/>
            <person name="Futagami T."/>
            <person name="Toyoda A."/>
            <person name="Takaki Y."/>
            <person name="Nishi S."/>
            <person name="Hori S."/>
            <person name="Arai W."/>
            <person name="Tsubouchi T."/>
            <person name="Morono Y."/>
            <person name="Uchiyama I."/>
            <person name="Ito T."/>
            <person name="Fujiyama A."/>
            <person name="Inagaki F."/>
            <person name="Takami H."/>
        </authorList>
    </citation>
    <scope>NUCLEOTIDE SEQUENCE</scope>
    <source>
        <strain evidence="3">Expedition CK06-06</strain>
    </source>
</reference>
<dbReference type="PANTHER" id="PTHR42792:SF2">
    <property type="entry name" value="FLAGELLIN"/>
    <property type="match status" value="1"/>
</dbReference>
<evidence type="ECO:0000259" key="2">
    <source>
        <dbReference type="Pfam" id="PF00669"/>
    </source>
</evidence>
<name>X1MS69_9ZZZZ</name>
<feature type="non-terminal residue" evidence="3">
    <location>
        <position position="226"/>
    </location>
</feature>
<dbReference type="AlphaFoldDB" id="X1MS69"/>
<keyword evidence="1" id="KW-0175">Coiled coil</keyword>
<dbReference type="PANTHER" id="PTHR42792">
    <property type="entry name" value="FLAGELLIN"/>
    <property type="match status" value="1"/>
</dbReference>
<dbReference type="SUPFAM" id="SSF64518">
    <property type="entry name" value="Phase 1 flagellin"/>
    <property type="match status" value="1"/>
</dbReference>
<dbReference type="InterPro" id="IPR001029">
    <property type="entry name" value="Flagellin_N"/>
</dbReference>
<feature type="coiled-coil region" evidence="1">
    <location>
        <begin position="91"/>
        <end position="118"/>
    </location>
</feature>
<protein>
    <recommendedName>
        <fullName evidence="2">Flagellin N-terminal domain-containing protein</fullName>
    </recommendedName>
</protein>
<evidence type="ECO:0000313" key="3">
    <source>
        <dbReference type="EMBL" id="GAI34487.1"/>
    </source>
</evidence>
<evidence type="ECO:0000256" key="1">
    <source>
        <dbReference type="SAM" id="Coils"/>
    </source>
</evidence>